<sequence>MRKKVFLALIGMLVGAGCVVVTPSAPLASPTALPTTSTVTWLPSPGLTIPVSTPTQMPSPAPTAMVDALVRGDLTSVMAHTRRAVENNQPAALADLIGAEGVTFAPFAVGANPPGYNNAAEIIAALTPALAVGHPACRGYNPTYGENPAKALVVFENLDLDWEALNLDPKDIVATGFIFYRRASGWELTFIVPLPDWAWETLETTLQPCP</sequence>
<feature type="chain" id="PRO_5046039878" description="DUF4440 domain-containing protein" evidence="1">
    <location>
        <begin position="29"/>
        <end position="210"/>
    </location>
</feature>
<gene>
    <name evidence="2" type="ORF">QYE77_07300</name>
</gene>
<name>A0ABU3NMJ5_9CHLR</name>
<evidence type="ECO:0000313" key="3">
    <source>
        <dbReference type="Proteomes" id="UP001254165"/>
    </source>
</evidence>
<keyword evidence="3" id="KW-1185">Reference proteome</keyword>
<feature type="signal peptide" evidence="1">
    <location>
        <begin position="1"/>
        <end position="28"/>
    </location>
</feature>
<protein>
    <recommendedName>
        <fullName evidence="4">DUF4440 domain-containing protein</fullName>
    </recommendedName>
</protein>
<evidence type="ECO:0008006" key="4">
    <source>
        <dbReference type="Google" id="ProtNLM"/>
    </source>
</evidence>
<dbReference type="RefSeq" id="WP_315624720.1">
    <property type="nucleotide sequence ID" value="NZ_JAUHMF010000001.1"/>
</dbReference>
<keyword evidence="1" id="KW-0732">Signal</keyword>
<dbReference type="PROSITE" id="PS51257">
    <property type="entry name" value="PROKAR_LIPOPROTEIN"/>
    <property type="match status" value="1"/>
</dbReference>
<accession>A0ABU3NMJ5</accession>
<comment type="caution">
    <text evidence="2">The sequence shown here is derived from an EMBL/GenBank/DDBJ whole genome shotgun (WGS) entry which is preliminary data.</text>
</comment>
<proteinExistence type="predicted"/>
<evidence type="ECO:0000256" key="1">
    <source>
        <dbReference type="SAM" id="SignalP"/>
    </source>
</evidence>
<organism evidence="2 3">
    <name type="scientific">Thermanaerothrix solaris</name>
    <dbReference type="NCBI Taxonomy" id="3058434"/>
    <lineage>
        <taxon>Bacteria</taxon>
        <taxon>Bacillati</taxon>
        <taxon>Chloroflexota</taxon>
        <taxon>Anaerolineae</taxon>
        <taxon>Anaerolineales</taxon>
        <taxon>Anaerolineaceae</taxon>
        <taxon>Thermanaerothrix</taxon>
    </lineage>
</organism>
<reference evidence="2 3" key="1">
    <citation type="submission" date="2023-07" db="EMBL/GenBank/DDBJ databases">
        <title>Novel species of Thermanaerothrix with wide hydrolytic capabilities.</title>
        <authorList>
            <person name="Zayulina K.S."/>
            <person name="Podosokorskaya O.A."/>
            <person name="Elcheninov A.G."/>
        </authorList>
    </citation>
    <scope>NUCLEOTIDE SEQUENCE [LARGE SCALE GENOMIC DNA]</scope>
    <source>
        <strain evidence="2 3">4228-RoL</strain>
    </source>
</reference>
<evidence type="ECO:0000313" key="2">
    <source>
        <dbReference type="EMBL" id="MDT8898073.1"/>
    </source>
</evidence>
<dbReference type="Proteomes" id="UP001254165">
    <property type="component" value="Unassembled WGS sequence"/>
</dbReference>
<dbReference type="EMBL" id="JAUHMF010000001">
    <property type="protein sequence ID" value="MDT8898073.1"/>
    <property type="molecule type" value="Genomic_DNA"/>
</dbReference>